<evidence type="ECO:0000313" key="2">
    <source>
        <dbReference type="EMBL" id="MDQ0370498.1"/>
    </source>
</evidence>
<keyword evidence="3" id="KW-1185">Reference proteome</keyword>
<evidence type="ECO:0000313" key="3">
    <source>
        <dbReference type="Proteomes" id="UP001240236"/>
    </source>
</evidence>
<evidence type="ECO:0000259" key="1">
    <source>
        <dbReference type="Pfam" id="PF14243"/>
    </source>
</evidence>
<dbReference type="EMBL" id="JAUSUZ010000001">
    <property type="protein sequence ID" value="MDQ0370498.1"/>
    <property type="molecule type" value="Genomic_DNA"/>
</dbReference>
<dbReference type="Proteomes" id="UP001240236">
    <property type="component" value="Unassembled WGS sequence"/>
</dbReference>
<accession>A0AAE3W5X5</accession>
<reference evidence="2 3" key="1">
    <citation type="submission" date="2023-07" db="EMBL/GenBank/DDBJ databases">
        <title>Sequencing the genomes of 1000 actinobacteria strains.</title>
        <authorList>
            <person name="Klenk H.-P."/>
        </authorList>
    </citation>
    <scope>NUCLEOTIDE SEQUENCE [LARGE SCALE GENOMIC DNA]</scope>
    <source>
        <strain evidence="2 3">DSM 44709</strain>
    </source>
</reference>
<organism evidence="2 3">
    <name type="scientific">Catenuloplanes indicus</name>
    <dbReference type="NCBI Taxonomy" id="137267"/>
    <lineage>
        <taxon>Bacteria</taxon>
        <taxon>Bacillati</taxon>
        <taxon>Actinomycetota</taxon>
        <taxon>Actinomycetes</taxon>
        <taxon>Micromonosporales</taxon>
        <taxon>Micromonosporaceae</taxon>
        <taxon>Catenuloplanes</taxon>
    </lineage>
</organism>
<dbReference type="AlphaFoldDB" id="A0AAE3W5X5"/>
<proteinExistence type="predicted"/>
<gene>
    <name evidence="2" type="ORF">J2S42_007167</name>
</gene>
<protein>
    <recommendedName>
        <fullName evidence="1">ATP-grasp domain-containing protein</fullName>
    </recommendedName>
</protein>
<dbReference type="InterPro" id="IPR025643">
    <property type="entry name" value="R2K_3"/>
</dbReference>
<dbReference type="Pfam" id="PF14243">
    <property type="entry name" value="R2K_3"/>
    <property type="match status" value="1"/>
</dbReference>
<feature type="domain" description="ATP-grasp" evidence="1">
    <location>
        <begin position="133"/>
        <end position="276"/>
    </location>
</feature>
<sequence>MILIVPSDPMRPRRPDEHFAAEAAAAREAGAEVAVVDHDALAAGADADRAVARVSAGPDVVYRGWMLPAGGYATMADALARRGATLRTGAADYRRAHELPGWYDALRPVTPESVWTHGDGRAAFDQARELLTDGPAMLRDYTKSVKHHWHEAAYVPELADADAAWRVASRLRELRGEDFTGGFVLRRFEPLTAPEVRTWWIAGEARLTGPHPDTPGDTGTPDLTAVAPLVARLGLPFVTVDLARREDGVWRVVELGDGQVSDRPGAVPAEALIAALLAG</sequence>
<dbReference type="RefSeq" id="WP_307246514.1">
    <property type="nucleotide sequence ID" value="NZ_JAUSUZ010000001.1"/>
</dbReference>
<comment type="caution">
    <text evidence="2">The sequence shown here is derived from an EMBL/GenBank/DDBJ whole genome shotgun (WGS) entry which is preliminary data.</text>
</comment>
<name>A0AAE3W5X5_9ACTN</name>